<feature type="region of interest" description="Disordered" evidence="1">
    <location>
        <begin position="209"/>
        <end position="255"/>
    </location>
</feature>
<feature type="compositionally biased region" description="Polar residues" evidence="1">
    <location>
        <begin position="244"/>
        <end position="255"/>
    </location>
</feature>
<name>A0A165S255_9APHY</name>
<protein>
    <submittedName>
        <fullName evidence="3">Uncharacterized protein</fullName>
    </submittedName>
</protein>
<keyword evidence="2" id="KW-1133">Transmembrane helix</keyword>
<sequence>MRPVRVPLLHVDFDAECALVNIMKRSVSSTRMTGPVFARFRIDCKSILRVESPGTDRTLLDEEPESMLCGPALHVVARMHQDSQGTEPGPRGRSIASVATRARPEAIFLTTRTGPRPSLLPSGRAYLHFQSLRLVRLAVTPFSCHSLSIMVFAFEKCLWLALFFAAVFVVAAPTPVELGITNLLQSDADSTSPFAIFGAGVAPFGSLADSSNDGQSTSGDKSSDTASDSAHASATGSSSKPEGSDTSSARSTAAVPSQSADISAIRSDTFASESTAVSASAVSSLASGSLFSSGTLVFFGLCVFR</sequence>
<feature type="transmembrane region" description="Helical" evidence="2">
    <location>
        <begin position="157"/>
        <end position="176"/>
    </location>
</feature>
<gene>
    <name evidence="3" type="ORF">DAEQUDRAFT_106403</name>
</gene>
<evidence type="ECO:0000256" key="2">
    <source>
        <dbReference type="SAM" id="Phobius"/>
    </source>
</evidence>
<keyword evidence="2" id="KW-0472">Membrane</keyword>
<evidence type="ECO:0000256" key="1">
    <source>
        <dbReference type="SAM" id="MobiDB-lite"/>
    </source>
</evidence>
<organism evidence="3 4">
    <name type="scientific">Daedalea quercina L-15889</name>
    <dbReference type="NCBI Taxonomy" id="1314783"/>
    <lineage>
        <taxon>Eukaryota</taxon>
        <taxon>Fungi</taxon>
        <taxon>Dikarya</taxon>
        <taxon>Basidiomycota</taxon>
        <taxon>Agaricomycotina</taxon>
        <taxon>Agaricomycetes</taxon>
        <taxon>Polyporales</taxon>
        <taxon>Fomitopsis</taxon>
    </lineage>
</organism>
<keyword evidence="2" id="KW-0812">Transmembrane</keyword>
<evidence type="ECO:0000313" key="3">
    <source>
        <dbReference type="EMBL" id="KZT71438.1"/>
    </source>
</evidence>
<dbReference type="AlphaFoldDB" id="A0A165S255"/>
<feature type="transmembrane region" description="Helical" evidence="2">
    <location>
        <begin position="285"/>
        <end position="304"/>
    </location>
</feature>
<evidence type="ECO:0000313" key="4">
    <source>
        <dbReference type="Proteomes" id="UP000076727"/>
    </source>
</evidence>
<reference evidence="3 4" key="1">
    <citation type="journal article" date="2016" name="Mol. Biol. Evol.">
        <title>Comparative Genomics of Early-Diverging Mushroom-Forming Fungi Provides Insights into the Origins of Lignocellulose Decay Capabilities.</title>
        <authorList>
            <person name="Nagy L.G."/>
            <person name="Riley R."/>
            <person name="Tritt A."/>
            <person name="Adam C."/>
            <person name="Daum C."/>
            <person name="Floudas D."/>
            <person name="Sun H."/>
            <person name="Yadav J.S."/>
            <person name="Pangilinan J."/>
            <person name="Larsson K.H."/>
            <person name="Matsuura K."/>
            <person name="Barry K."/>
            <person name="Labutti K."/>
            <person name="Kuo R."/>
            <person name="Ohm R.A."/>
            <person name="Bhattacharya S.S."/>
            <person name="Shirouzu T."/>
            <person name="Yoshinaga Y."/>
            <person name="Martin F.M."/>
            <person name="Grigoriev I.V."/>
            <person name="Hibbett D.S."/>
        </authorList>
    </citation>
    <scope>NUCLEOTIDE SEQUENCE [LARGE SCALE GENOMIC DNA]</scope>
    <source>
        <strain evidence="3 4">L-15889</strain>
    </source>
</reference>
<keyword evidence="4" id="KW-1185">Reference proteome</keyword>
<dbReference type="EMBL" id="KV429045">
    <property type="protein sequence ID" value="KZT71438.1"/>
    <property type="molecule type" value="Genomic_DNA"/>
</dbReference>
<dbReference type="Proteomes" id="UP000076727">
    <property type="component" value="Unassembled WGS sequence"/>
</dbReference>
<accession>A0A165S255</accession>
<feature type="compositionally biased region" description="Low complexity" evidence="1">
    <location>
        <begin position="216"/>
        <end position="240"/>
    </location>
</feature>
<proteinExistence type="predicted"/>